<gene>
    <name evidence="2" type="ordered locus">TERTU_3891</name>
</gene>
<keyword evidence="1" id="KW-0812">Transmembrane</keyword>
<keyword evidence="1" id="KW-1133">Transmembrane helix</keyword>
<dbReference type="Proteomes" id="UP000009080">
    <property type="component" value="Chromosome"/>
</dbReference>
<keyword evidence="3" id="KW-1185">Reference proteome</keyword>
<evidence type="ECO:0000313" key="2">
    <source>
        <dbReference type="EMBL" id="ACR14588.1"/>
    </source>
</evidence>
<keyword evidence="1" id="KW-0472">Membrane</keyword>
<feature type="transmembrane region" description="Helical" evidence="1">
    <location>
        <begin position="109"/>
        <end position="142"/>
    </location>
</feature>
<sequence>MLTGEIREGFEPDQVRQWLAQALKIPLANASALLAGRSRCIRRNLTEQDATRYLKLFQSKGVGVRLSLSPVSAMTARGQTVPLSSDTQVVDTRFFQGDITAKPAWHFQILAAVLSGTVTTVICGVYLLLMLACFAGGLHFIVNAALSLDDAPTAYVFVLHLISGLFLLSLFGLLLRPVFAQQNPQRISLEVDPAKQARLVQFVNDTFAQVGAPAPDKILVNYDTEVTAEFSCPPFRPKQGSVSVTLGMPLIANIRTPQLAAFIAHEASMMRPPMLAWLFGVVKRVRHRFDDCAENQDLWSRRLDAWDLDQASAVKGFFVSALATLNHYSALVFKPFSIALNSAGAMANRYLVNAADFYAAHLVGSKAIVESFRELSITHHALHQAEERMFGQVGERQLVNNLPALVHHFAAGLSPRDLREIEDAMNRADTKRDYDYPSDRSRIIFAEDLDASGQCCVDYPAAELFTNIGVLNEQVTLLYYGNLQIPFAPLDLVDVHRLASLADKDMKREQLSTQYFNNWFDPDIFWKIPAPTAVQNLNAKQRRHWLNELVAEIRHTTPDYLQLVASEQKLLTTLVNYAFVSQVRKAGYKLTAADTGLSEAQLKTLDETYAQHRAEYNHFQSRLGRFREVMGTRLFLAVSLHPDAAKRKVGVMLLQMLATLNQHSERLTSLQVRVAYLPKLAVRERDKKEDAHGKRIQRIMADVARYGAGALNSLTQFKCTFNNAHENLAQFVAAHMKQSATLDAPKPLETVAYFTEINHGLAESNRMINHQIAMIAMESELLNKITPVRLATA</sequence>
<dbReference type="EMBL" id="CP001614">
    <property type="protein sequence ID" value="ACR14588.1"/>
    <property type="molecule type" value="Genomic_DNA"/>
</dbReference>
<organism evidence="2 3">
    <name type="scientific">Teredinibacter turnerae (strain ATCC 39867 / T7901)</name>
    <dbReference type="NCBI Taxonomy" id="377629"/>
    <lineage>
        <taxon>Bacteria</taxon>
        <taxon>Pseudomonadati</taxon>
        <taxon>Pseudomonadota</taxon>
        <taxon>Gammaproteobacteria</taxon>
        <taxon>Cellvibrionales</taxon>
        <taxon>Cellvibrionaceae</taxon>
        <taxon>Teredinibacter</taxon>
    </lineage>
</organism>
<dbReference type="KEGG" id="ttu:TERTU_3891"/>
<evidence type="ECO:0000256" key="1">
    <source>
        <dbReference type="SAM" id="Phobius"/>
    </source>
</evidence>
<accession>C5BT40</accession>
<dbReference type="STRING" id="377629.TERTU_3891"/>
<dbReference type="HOGENOM" id="CLU_328969_0_0_6"/>
<name>C5BT40_TERTT</name>
<dbReference type="AlphaFoldDB" id="C5BT40"/>
<evidence type="ECO:0008006" key="4">
    <source>
        <dbReference type="Google" id="ProtNLM"/>
    </source>
</evidence>
<feature type="transmembrane region" description="Helical" evidence="1">
    <location>
        <begin position="154"/>
        <end position="175"/>
    </location>
</feature>
<protein>
    <recommendedName>
        <fullName evidence="4">Peptidase M48 domain-containing protein</fullName>
    </recommendedName>
</protein>
<dbReference type="OrthoDB" id="5701726at2"/>
<evidence type="ECO:0000313" key="3">
    <source>
        <dbReference type="Proteomes" id="UP000009080"/>
    </source>
</evidence>
<proteinExistence type="predicted"/>
<dbReference type="eggNOG" id="COG0501">
    <property type="taxonomic scope" value="Bacteria"/>
</dbReference>
<reference evidence="2 3" key="1">
    <citation type="journal article" date="2009" name="PLoS ONE">
        <title>The complete genome of Teredinibacter turnerae T7901: an intracellular endosymbiont of marine wood-boring bivalves (shipworms).</title>
        <authorList>
            <person name="Yang J.C."/>
            <person name="Madupu R."/>
            <person name="Durkin A.S."/>
            <person name="Ekborg N.A."/>
            <person name="Pedamallu C.S."/>
            <person name="Hostetler J.B."/>
            <person name="Radune D."/>
            <person name="Toms B.S."/>
            <person name="Henrissat B."/>
            <person name="Coutinho P.M."/>
            <person name="Schwarz S."/>
            <person name="Field L."/>
            <person name="Trindade-Silva A.E."/>
            <person name="Soares C.A.G."/>
            <person name="Elshahawi S."/>
            <person name="Hanora A."/>
            <person name="Schmidt E.W."/>
            <person name="Haygood M.G."/>
            <person name="Posfai J."/>
            <person name="Benner J."/>
            <person name="Madinger C."/>
            <person name="Nove J."/>
            <person name="Anton B."/>
            <person name="Chaudhary K."/>
            <person name="Foster J."/>
            <person name="Holman A."/>
            <person name="Kumar S."/>
            <person name="Lessard P.A."/>
            <person name="Luyten Y.A."/>
            <person name="Slatko B."/>
            <person name="Wood N."/>
            <person name="Wu B."/>
            <person name="Teplitski M."/>
            <person name="Mougous J.D."/>
            <person name="Ward N."/>
            <person name="Eisen J.A."/>
            <person name="Badger J.H."/>
            <person name="Distel D.L."/>
        </authorList>
    </citation>
    <scope>NUCLEOTIDE SEQUENCE [LARGE SCALE GENOMIC DNA]</scope>
    <source>
        <strain evidence="3">ATCC 39867 / T7901</strain>
    </source>
</reference>